<reference evidence="3 4" key="1">
    <citation type="submission" date="2019-08" db="EMBL/GenBank/DDBJ databases">
        <title>Whole genome of Aphis craccivora.</title>
        <authorList>
            <person name="Voronova N.V."/>
            <person name="Shulinski R.S."/>
            <person name="Bandarenka Y.V."/>
            <person name="Zhorov D.G."/>
            <person name="Warner D."/>
        </authorList>
    </citation>
    <scope>NUCLEOTIDE SEQUENCE [LARGE SCALE GENOMIC DNA]</scope>
    <source>
        <strain evidence="3">180601</strain>
        <tissue evidence="3">Whole Body</tissue>
    </source>
</reference>
<sequence>MYYTNIFENLHTLSKSHESPTKIVCSILCSEIFTRRDNLIRHNKEKHRKFKYYNPTTTNHKQLNKFTIIMNTLCKNITLSIKVIVTRIHLNQEITIIKTNYFNGEHWPILIKILQRDFSLTLYTINKWNLKNPNWILNSWTNFGA</sequence>
<evidence type="ECO:0000256" key="1">
    <source>
        <dbReference type="PROSITE-ProRule" id="PRU00042"/>
    </source>
</evidence>
<dbReference type="PROSITE" id="PS00028">
    <property type="entry name" value="ZINC_FINGER_C2H2_1"/>
    <property type="match status" value="1"/>
</dbReference>
<dbReference type="PROSITE" id="PS50157">
    <property type="entry name" value="ZINC_FINGER_C2H2_2"/>
    <property type="match status" value="1"/>
</dbReference>
<dbReference type="OrthoDB" id="6601286at2759"/>
<keyword evidence="1" id="KW-0862">Zinc</keyword>
<dbReference type="GO" id="GO:0008270">
    <property type="term" value="F:zinc ion binding"/>
    <property type="evidence" value="ECO:0007669"/>
    <property type="project" value="UniProtKB-KW"/>
</dbReference>
<keyword evidence="1" id="KW-0863">Zinc-finger</keyword>
<dbReference type="EMBL" id="VUJU01004401">
    <property type="protein sequence ID" value="KAF0754475.1"/>
    <property type="molecule type" value="Genomic_DNA"/>
</dbReference>
<proteinExistence type="predicted"/>
<name>A0A6G0YEH9_APHCR</name>
<dbReference type="Proteomes" id="UP000478052">
    <property type="component" value="Unassembled WGS sequence"/>
</dbReference>
<dbReference type="InterPro" id="IPR013087">
    <property type="entry name" value="Znf_C2H2_type"/>
</dbReference>
<keyword evidence="1" id="KW-0479">Metal-binding</keyword>
<organism evidence="3 4">
    <name type="scientific">Aphis craccivora</name>
    <name type="common">Cowpea aphid</name>
    <dbReference type="NCBI Taxonomy" id="307492"/>
    <lineage>
        <taxon>Eukaryota</taxon>
        <taxon>Metazoa</taxon>
        <taxon>Ecdysozoa</taxon>
        <taxon>Arthropoda</taxon>
        <taxon>Hexapoda</taxon>
        <taxon>Insecta</taxon>
        <taxon>Pterygota</taxon>
        <taxon>Neoptera</taxon>
        <taxon>Paraneoptera</taxon>
        <taxon>Hemiptera</taxon>
        <taxon>Sternorrhyncha</taxon>
        <taxon>Aphidomorpha</taxon>
        <taxon>Aphidoidea</taxon>
        <taxon>Aphididae</taxon>
        <taxon>Aphidini</taxon>
        <taxon>Aphis</taxon>
        <taxon>Aphis</taxon>
    </lineage>
</organism>
<evidence type="ECO:0000259" key="2">
    <source>
        <dbReference type="PROSITE" id="PS50157"/>
    </source>
</evidence>
<feature type="domain" description="C2H2-type" evidence="2">
    <location>
        <begin position="23"/>
        <end position="52"/>
    </location>
</feature>
<keyword evidence="4" id="KW-1185">Reference proteome</keyword>
<evidence type="ECO:0000313" key="4">
    <source>
        <dbReference type="Proteomes" id="UP000478052"/>
    </source>
</evidence>
<comment type="caution">
    <text evidence="3">The sequence shown here is derived from an EMBL/GenBank/DDBJ whole genome shotgun (WGS) entry which is preliminary data.</text>
</comment>
<dbReference type="AlphaFoldDB" id="A0A6G0YEH9"/>
<evidence type="ECO:0000313" key="3">
    <source>
        <dbReference type="EMBL" id="KAF0754475.1"/>
    </source>
</evidence>
<protein>
    <submittedName>
        <fullName evidence="3">Zinc finger and BTB domain-containing protein 24-like</fullName>
    </submittedName>
</protein>
<gene>
    <name evidence="3" type="ORF">FWK35_00022625</name>
</gene>
<accession>A0A6G0YEH9</accession>